<dbReference type="SUPFAM" id="SSF52091">
    <property type="entry name" value="SpoIIaa-like"/>
    <property type="match status" value="1"/>
</dbReference>
<name>A0A6C7EG34_ILUCY</name>
<evidence type="ECO:0000259" key="1">
    <source>
        <dbReference type="PROSITE" id="PS50801"/>
    </source>
</evidence>
<dbReference type="InterPro" id="IPR036513">
    <property type="entry name" value="STAS_dom_sf"/>
</dbReference>
<dbReference type="InterPro" id="IPR002645">
    <property type="entry name" value="STAS_dom"/>
</dbReference>
<dbReference type="InterPro" id="IPR058548">
    <property type="entry name" value="MlaB-like_STAS"/>
</dbReference>
<organism evidence="2 3">
    <name type="scientific">Ilumatobacter coccineus (strain NBRC 103263 / KCTC 29153 / YM16-304)</name>
    <dbReference type="NCBI Taxonomy" id="1313172"/>
    <lineage>
        <taxon>Bacteria</taxon>
        <taxon>Bacillati</taxon>
        <taxon>Actinomycetota</taxon>
        <taxon>Acidimicrobiia</taxon>
        <taxon>Acidimicrobiales</taxon>
        <taxon>Ilumatobacteraceae</taxon>
        <taxon>Ilumatobacter</taxon>
    </lineage>
</organism>
<dbReference type="AlphaFoldDB" id="A0A6C7EG34"/>
<dbReference type="CDD" id="cd07043">
    <property type="entry name" value="STAS_anti-anti-sigma_factors"/>
    <property type="match status" value="1"/>
</dbReference>
<dbReference type="OrthoDB" id="9793697at2"/>
<feature type="domain" description="STAS" evidence="1">
    <location>
        <begin position="25"/>
        <end position="115"/>
    </location>
</feature>
<keyword evidence="3" id="KW-1185">Reference proteome</keyword>
<dbReference type="Proteomes" id="UP000011863">
    <property type="component" value="Chromosome"/>
</dbReference>
<gene>
    <name evidence="2" type="ORF">YM304_32340</name>
</gene>
<dbReference type="Gene3D" id="3.30.750.24">
    <property type="entry name" value="STAS domain"/>
    <property type="match status" value="1"/>
</dbReference>
<dbReference type="RefSeq" id="WP_015442795.1">
    <property type="nucleotide sequence ID" value="NC_020520.1"/>
</dbReference>
<sequence length="115" mass="12624">MREPSGQLDLEIVVRGEIGHPRAELRVAGEFDRLQVGRFDKAATALSEAIEQLTVDLSRTTIIDSAALGSLVRLRHALDRRGCTLRVVVATPFQETVLRVSGLFDFLGVEVGDRP</sequence>
<evidence type="ECO:0000313" key="2">
    <source>
        <dbReference type="EMBL" id="BAN03548.1"/>
    </source>
</evidence>
<dbReference type="EMBL" id="AP012057">
    <property type="protein sequence ID" value="BAN03548.1"/>
    <property type="molecule type" value="Genomic_DNA"/>
</dbReference>
<dbReference type="KEGG" id="aym:YM304_32340"/>
<dbReference type="PROSITE" id="PS50801">
    <property type="entry name" value="STAS"/>
    <property type="match status" value="1"/>
</dbReference>
<protein>
    <submittedName>
        <fullName evidence="2">Putative anti-sigma factor antagonist</fullName>
    </submittedName>
</protein>
<proteinExistence type="predicted"/>
<dbReference type="Pfam" id="PF13466">
    <property type="entry name" value="STAS_2"/>
    <property type="match status" value="1"/>
</dbReference>
<reference evidence="2 3" key="1">
    <citation type="journal article" date="2013" name="Int. J. Syst. Evol. Microbiol.">
        <title>Ilumatobacter nonamiense sp. nov. and Ilumatobacter coccineum sp. nov., isolated from seashore sand.</title>
        <authorList>
            <person name="Matsumoto A."/>
            <person name="Kasai H."/>
            <person name="Matsuo Y."/>
            <person name="Shizuri Y."/>
            <person name="Ichikawa N."/>
            <person name="Fujita N."/>
            <person name="Omura S."/>
            <person name="Takahashi Y."/>
        </authorList>
    </citation>
    <scope>NUCLEOTIDE SEQUENCE [LARGE SCALE GENOMIC DNA]</scope>
    <source>
        <strain evidence="3">NBRC 103263 / KCTC 29153 / YM16-304</strain>
    </source>
</reference>
<evidence type="ECO:0000313" key="3">
    <source>
        <dbReference type="Proteomes" id="UP000011863"/>
    </source>
</evidence>
<accession>A0A6C7EG34</accession>